<reference evidence="2" key="1">
    <citation type="journal article" date="2019" name="Int. J. Syst. Evol. Microbiol.">
        <title>The Global Catalogue of Microorganisms (GCM) 10K type strain sequencing project: providing services to taxonomists for standard genome sequencing and annotation.</title>
        <authorList>
            <consortium name="The Broad Institute Genomics Platform"/>
            <consortium name="The Broad Institute Genome Sequencing Center for Infectious Disease"/>
            <person name="Wu L."/>
            <person name="Ma J."/>
        </authorList>
    </citation>
    <scope>NUCLEOTIDE SEQUENCE [LARGE SCALE GENOMIC DNA]</scope>
    <source>
        <strain evidence="2">CGMCC 4.7131</strain>
    </source>
</reference>
<dbReference type="SUPFAM" id="SSF53474">
    <property type="entry name" value="alpha/beta-Hydrolases"/>
    <property type="match status" value="1"/>
</dbReference>
<gene>
    <name evidence="1" type="ORF">ACFPWV_18670</name>
</gene>
<dbReference type="InterPro" id="IPR029058">
    <property type="entry name" value="AB_hydrolase_fold"/>
</dbReference>
<dbReference type="EMBL" id="JBHSKN010000016">
    <property type="protein sequence ID" value="MFC5241917.1"/>
    <property type="molecule type" value="Genomic_DNA"/>
</dbReference>
<comment type="caution">
    <text evidence="1">The sequence shown here is derived from an EMBL/GenBank/DDBJ whole genome shotgun (WGS) entry which is preliminary data.</text>
</comment>
<evidence type="ECO:0000313" key="1">
    <source>
        <dbReference type="EMBL" id="MFC5241917.1"/>
    </source>
</evidence>
<name>A0ABW0DV50_9ACTN</name>
<protein>
    <submittedName>
        <fullName evidence="1">Uncharacterized protein</fullName>
    </submittedName>
</protein>
<proteinExistence type="predicted"/>
<dbReference type="Proteomes" id="UP001596035">
    <property type="component" value="Unassembled WGS sequence"/>
</dbReference>
<dbReference type="RefSeq" id="WP_344560321.1">
    <property type="nucleotide sequence ID" value="NZ_BAAATG010000017.1"/>
</dbReference>
<keyword evidence="2" id="KW-1185">Reference proteome</keyword>
<accession>A0ABW0DV50</accession>
<sequence length="396" mass="42455">MSTRESTAHRRAVAQRDALLRAMLGPVLCTAPGELRMLNPYWGDLGARFAWNNASFPPGGVEAFGSDVPEDLAALLIELFENAVPEPNQVVTALARHTPCEAVDLLWMLATERATAQEADVLAGMGAEAAALAERAAMGQAPNWPADATDDDEFLVRLIGELTVGRAETVSTQEKFGGRPGGRRVAVLRLREALGRLTMAAPRGGASAVRLAVRRPAHAAGTQFIGDVLAYFRQREDLGAGAPIAVRVADALDEGARLRSSADPWLVVIAHSMGGNIVYDLLSHLRPDLGCDVLVTVGSQVGLFAELGQFPAVPAPENPAQDRAPVPKGIRNWINVFDPVDILSFAISPIFAAGEDYRYSTGRGLLAAHSSYFRLPSFHRRLAERIAALLPAERHV</sequence>
<organism evidence="1 2">
    <name type="scientific">Streptomyces atrovirens</name>
    <dbReference type="NCBI Taxonomy" id="285556"/>
    <lineage>
        <taxon>Bacteria</taxon>
        <taxon>Bacillati</taxon>
        <taxon>Actinomycetota</taxon>
        <taxon>Actinomycetes</taxon>
        <taxon>Kitasatosporales</taxon>
        <taxon>Streptomycetaceae</taxon>
        <taxon>Streptomyces</taxon>
    </lineage>
</organism>
<evidence type="ECO:0000313" key="2">
    <source>
        <dbReference type="Proteomes" id="UP001596035"/>
    </source>
</evidence>